<dbReference type="AlphaFoldDB" id="A0A1V4A153"/>
<evidence type="ECO:0000313" key="2">
    <source>
        <dbReference type="EMBL" id="OON72118.1"/>
    </source>
</evidence>
<dbReference type="STRING" id="83656.B1H18_31040"/>
<evidence type="ECO:0000313" key="3">
    <source>
        <dbReference type="Proteomes" id="UP000190539"/>
    </source>
</evidence>
<sequence>MRGAARGPDTRAPAGRSDQRGPGDATRRRGRTTTPHDMFAERLLAVLSGSRPVHWMLGHTIGDEYDQLIALAPAAPLRTGTSHPVVRSCRGIPLRPGVVEACASIETGERVRAMAFRIERGDDLRWRCAAVELGGDLVPA</sequence>
<keyword evidence="3" id="KW-1185">Reference proteome</keyword>
<name>A0A1V4A153_9ACTN</name>
<dbReference type="Pfam" id="PF20060">
    <property type="entry name" value="DUF6459"/>
    <property type="match status" value="1"/>
</dbReference>
<feature type="region of interest" description="Disordered" evidence="1">
    <location>
        <begin position="1"/>
        <end position="35"/>
    </location>
</feature>
<dbReference type="Proteomes" id="UP000190539">
    <property type="component" value="Unassembled WGS sequence"/>
</dbReference>
<dbReference type="EMBL" id="MVFC01000042">
    <property type="protein sequence ID" value="OON72118.1"/>
    <property type="molecule type" value="Genomic_DNA"/>
</dbReference>
<protein>
    <submittedName>
        <fullName evidence="2">Uncharacterized protein</fullName>
    </submittedName>
</protein>
<proteinExistence type="predicted"/>
<feature type="compositionally biased region" description="Basic and acidic residues" evidence="1">
    <location>
        <begin position="17"/>
        <end position="27"/>
    </location>
</feature>
<gene>
    <name evidence="2" type="ORF">B1H18_31040</name>
</gene>
<comment type="caution">
    <text evidence="2">The sequence shown here is derived from an EMBL/GenBank/DDBJ whole genome shotgun (WGS) entry which is preliminary data.</text>
</comment>
<organism evidence="2 3">
    <name type="scientific">Streptomyces tsukubensis</name>
    <dbReference type="NCBI Taxonomy" id="83656"/>
    <lineage>
        <taxon>Bacteria</taxon>
        <taxon>Bacillati</taxon>
        <taxon>Actinomycetota</taxon>
        <taxon>Actinomycetes</taxon>
        <taxon>Kitasatosporales</taxon>
        <taxon>Streptomycetaceae</taxon>
        <taxon>Streptomyces</taxon>
    </lineage>
</organism>
<accession>A0A1V4A153</accession>
<evidence type="ECO:0000256" key="1">
    <source>
        <dbReference type="SAM" id="MobiDB-lite"/>
    </source>
</evidence>
<dbReference type="InterPro" id="IPR045596">
    <property type="entry name" value="DUF6459"/>
</dbReference>
<reference evidence="2 3" key="1">
    <citation type="submission" date="2017-02" db="EMBL/GenBank/DDBJ databases">
        <title>Draft Genome Sequence of Streptomyces tsukubaensis F601, a Producer of the immunosuppressant tacrolimus FK506.</title>
        <authorList>
            <person name="Zong G."/>
            <person name="Zhong C."/>
            <person name="Fu J."/>
            <person name="Qin R."/>
            <person name="Cao G."/>
        </authorList>
    </citation>
    <scope>NUCLEOTIDE SEQUENCE [LARGE SCALE GENOMIC DNA]</scope>
    <source>
        <strain evidence="2 3">F601</strain>
    </source>
</reference>